<evidence type="ECO:0000313" key="2">
    <source>
        <dbReference type="Proteomes" id="UP000831817"/>
    </source>
</evidence>
<evidence type="ECO:0000313" key="1">
    <source>
        <dbReference type="EMBL" id="BDH79233.1"/>
    </source>
</evidence>
<dbReference type="PIRSF" id="PIRSF006577">
    <property type="entry name" value="UCP006577"/>
    <property type="match status" value="1"/>
</dbReference>
<dbReference type="GeneID" id="71965130"/>
<dbReference type="Pfam" id="PF08979">
    <property type="entry name" value="DUF1894"/>
    <property type="match status" value="1"/>
</dbReference>
<accession>A0ABN6PET8</accession>
<evidence type="ECO:0008006" key="3">
    <source>
        <dbReference type="Google" id="ProtNLM"/>
    </source>
</evidence>
<dbReference type="Proteomes" id="UP000831817">
    <property type="component" value="Chromosome"/>
</dbReference>
<name>A0ABN6PET8_9EURY</name>
<proteinExistence type="predicted"/>
<dbReference type="EMBL" id="AP025698">
    <property type="protein sequence ID" value="BDH79233.1"/>
    <property type="molecule type" value="Genomic_DNA"/>
</dbReference>
<organism evidence="1 2">
    <name type="scientific">Methanothermobacter tenebrarum</name>
    <dbReference type="NCBI Taxonomy" id="680118"/>
    <lineage>
        <taxon>Archaea</taxon>
        <taxon>Methanobacteriati</taxon>
        <taxon>Methanobacteriota</taxon>
        <taxon>Methanomada group</taxon>
        <taxon>Methanobacteria</taxon>
        <taxon>Methanobacteriales</taxon>
        <taxon>Methanobacteriaceae</taxon>
        <taxon>Methanothermobacter</taxon>
    </lineage>
</organism>
<dbReference type="RefSeq" id="WP_248565066.1">
    <property type="nucleotide sequence ID" value="NZ_AP025698.1"/>
</dbReference>
<gene>
    <name evidence="1" type="ORF">MTTB_06120</name>
</gene>
<protein>
    <recommendedName>
        <fullName evidence="3">DUF1894 domain-containing protein</fullName>
    </recommendedName>
</protein>
<sequence>MSFCLETYLQQSEDYKIHISRAGYRECAKLIKEKAAKVLYVKAGEKILGARLIGIPPIPIGINKEKKTIMIPYTKPCYGTAVVEIPVNEGEIEKIKKVAIK</sequence>
<keyword evidence="2" id="KW-1185">Reference proteome</keyword>
<reference evidence="1 2" key="1">
    <citation type="submission" date="2022-04" db="EMBL/GenBank/DDBJ databases">
        <title>Complete genome of Methanothermobacter tenebrarum strain RMAS.</title>
        <authorList>
            <person name="Nakamura K."/>
            <person name="Oshima K."/>
            <person name="Hattori M."/>
            <person name="Kamagata Y."/>
            <person name="Takamizawa K."/>
        </authorList>
    </citation>
    <scope>NUCLEOTIDE SEQUENCE [LARGE SCALE GENOMIC DNA]</scope>
    <source>
        <strain evidence="1 2">RMAS</strain>
    </source>
</reference>
<dbReference type="InterPro" id="IPR012031">
    <property type="entry name" value="MTH0776-like"/>
</dbReference>